<proteinExistence type="predicted"/>
<dbReference type="EMBL" id="JACVVK020000189">
    <property type="protein sequence ID" value="KAK7485789.1"/>
    <property type="molecule type" value="Genomic_DNA"/>
</dbReference>
<feature type="region of interest" description="Disordered" evidence="1">
    <location>
        <begin position="1"/>
        <end position="56"/>
    </location>
</feature>
<name>A0ABD0KF90_9CAEN</name>
<keyword evidence="3" id="KW-1185">Reference proteome</keyword>
<sequence>QGKKYASGTEMTEAEVERSSRHPKLSGSAELGIRLDNRSATENPVSLGLEIPPDKP</sequence>
<protein>
    <submittedName>
        <fullName evidence="2">Uncharacterized protein</fullName>
    </submittedName>
</protein>
<reference evidence="2 3" key="1">
    <citation type="journal article" date="2023" name="Sci. Data">
        <title>Genome assembly of the Korean intertidal mud-creeper Batillaria attramentaria.</title>
        <authorList>
            <person name="Patra A.K."/>
            <person name="Ho P.T."/>
            <person name="Jun S."/>
            <person name="Lee S.J."/>
            <person name="Kim Y."/>
            <person name="Won Y.J."/>
        </authorList>
    </citation>
    <scope>NUCLEOTIDE SEQUENCE [LARGE SCALE GENOMIC DNA]</scope>
    <source>
        <strain evidence="2">Wonlab-2016</strain>
    </source>
</reference>
<evidence type="ECO:0000313" key="3">
    <source>
        <dbReference type="Proteomes" id="UP001519460"/>
    </source>
</evidence>
<comment type="caution">
    <text evidence="2">The sequence shown here is derived from an EMBL/GenBank/DDBJ whole genome shotgun (WGS) entry which is preliminary data.</text>
</comment>
<evidence type="ECO:0000313" key="2">
    <source>
        <dbReference type="EMBL" id="KAK7485789.1"/>
    </source>
</evidence>
<evidence type="ECO:0000256" key="1">
    <source>
        <dbReference type="SAM" id="MobiDB-lite"/>
    </source>
</evidence>
<organism evidence="2 3">
    <name type="scientific">Batillaria attramentaria</name>
    <dbReference type="NCBI Taxonomy" id="370345"/>
    <lineage>
        <taxon>Eukaryota</taxon>
        <taxon>Metazoa</taxon>
        <taxon>Spiralia</taxon>
        <taxon>Lophotrochozoa</taxon>
        <taxon>Mollusca</taxon>
        <taxon>Gastropoda</taxon>
        <taxon>Caenogastropoda</taxon>
        <taxon>Sorbeoconcha</taxon>
        <taxon>Cerithioidea</taxon>
        <taxon>Batillariidae</taxon>
        <taxon>Batillaria</taxon>
    </lineage>
</organism>
<dbReference type="Proteomes" id="UP001519460">
    <property type="component" value="Unassembled WGS sequence"/>
</dbReference>
<gene>
    <name evidence="2" type="ORF">BaRGS_00022970</name>
</gene>
<accession>A0ABD0KF90</accession>
<feature type="non-terminal residue" evidence="2">
    <location>
        <position position="1"/>
    </location>
</feature>
<dbReference type="AlphaFoldDB" id="A0ABD0KF90"/>